<sequence length="119" mass="12350">MKEMGVFGLVVPARWDGSDVSARCFALVTAELARGWMSLAGAMGGHSVVARLLTVHGTPEQRERWLPRMATGEVRAAMALTEPSGDRTCRTSAPAPSGTGTPTSSTAARRGSPTPGTPA</sequence>
<dbReference type="PANTHER" id="PTHR43884:SF12">
    <property type="entry name" value="ISOVALERYL-COA DEHYDROGENASE, MITOCHONDRIAL-RELATED"/>
    <property type="match status" value="1"/>
</dbReference>
<protein>
    <submittedName>
        <fullName evidence="3">Acyl-CoA dehydrogenase family protein</fullName>
    </submittedName>
</protein>
<dbReference type="EMBL" id="CP141261">
    <property type="protein sequence ID" value="WRL64415.1"/>
    <property type="molecule type" value="Genomic_DNA"/>
</dbReference>
<evidence type="ECO:0000313" key="3">
    <source>
        <dbReference type="EMBL" id="WRL64415.1"/>
    </source>
</evidence>
<feature type="region of interest" description="Disordered" evidence="1">
    <location>
        <begin position="81"/>
        <end position="119"/>
    </location>
</feature>
<evidence type="ECO:0000256" key="1">
    <source>
        <dbReference type="SAM" id="MobiDB-lite"/>
    </source>
</evidence>
<name>A0ABZ1B0V3_9ACTN</name>
<dbReference type="InterPro" id="IPR013786">
    <property type="entry name" value="AcylCoA_DH/ox_N"/>
</dbReference>
<reference evidence="3 4" key="1">
    <citation type="submission" date="2023-12" db="EMBL/GenBank/DDBJ databases">
        <title>Blastococcus brunescens sp. nov., an actonobacterium isolated from sandstone collected in sahara desert.</title>
        <authorList>
            <person name="Gtari M."/>
            <person name="Ghodhbane F."/>
        </authorList>
    </citation>
    <scope>NUCLEOTIDE SEQUENCE [LARGE SCALE GENOMIC DNA]</scope>
    <source>
        <strain evidence="3 4">BMG 8361</strain>
    </source>
</reference>
<dbReference type="Gene3D" id="1.10.540.10">
    <property type="entry name" value="Acyl-CoA dehydrogenase/oxidase, N-terminal domain"/>
    <property type="match status" value="1"/>
</dbReference>
<dbReference type="Proteomes" id="UP001324287">
    <property type="component" value="Chromosome"/>
</dbReference>
<dbReference type="RefSeq" id="WP_324275742.1">
    <property type="nucleotide sequence ID" value="NZ_CP141261.1"/>
</dbReference>
<dbReference type="InterPro" id="IPR037069">
    <property type="entry name" value="AcylCoA_DH/ox_N_sf"/>
</dbReference>
<dbReference type="PANTHER" id="PTHR43884">
    <property type="entry name" value="ACYL-COA DEHYDROGENASE"/>
    <property type="match status" value="1"/>
</dbReference>
<organism evidence="3 4">
    <name type="scientific">Blastococcus brunescens</name>
    <dbReference type="NCBI Taxonomy" id="1564165"/>
    <lineage>
        <taxon>Bacteria</taxon>
        <taxon>Bacillati</taxon>
        <taxon>Actinomycetota</taxon>
        <taxon>Actinomycetes</taxon>
        <taxon>Geodermatophilales</taxon>
        <taxon>Geodermatophilaceae</taxon>
        <taxon>Blastococcus</taxon>
    </lineage>
</organism>
<feature type="domain" description="Acyl-CoA dehydrogenase/oxidase N-terminal" evidence="2">
    <location>
        <begin position="1"/>
        <end position="73"/>
    </location>
</feature>
<dbReference type="Pfam" id="PF02771">
    <property type="entry name" value="Acyl-CoA_dh_N"/>
    <property type="match status" value="1"/>
</dbReference>
<evidence type="ECO:0000313" key="4">
    <source>
        <dbReference type="Proteomes" id="UP001324287"/>
    </source>
</evidence>
<feature type="compositionally biased region" description="Low complexity" evidence="1">
    <location>
        <begin position="91"/>
        <end position="108"/>
    </location>
</feature>
<keyword evidence="4" id="KW-1185">Reference proteome</keyword>
<accession>A0ABZ1B0V3</accession>
<dbReference type="SUPFAM" id="SSF56645">
    <property type="entry name" value="Acyl-CoA dehydrogenase NM domain-like"/>
    <property type="match status" value="1"/>
</dbReference>
<evidence type="ECO:0000259" key="2">
    <source>
        <dbReference type="Pfam" id="PF02771"/>
    </source>
</evidence>
<dbReference type="InterPro" id="IPR009100">
    <property type="entry name" value="AcylCoA_DH/oxidase_NM_dom_sf"/>
</dbReference>
<gene>
    <name evidence="3" type="ORF">U6N30_00725</name>
</gene>
<proteinExistence type="predicted"/>